<feature type="region of interest" description="Disordered" evidence="1">
    <location>
        <begin position="162"/>
        <end position="196"/>
    </location>
</feature>
<protein>
    <recommendedName>
        <fullName evidence="2">Ubiquitin-like domain-containing protein</fullName>
    </recommendedName>
</protein>
<dbReference type="AlphaFoldDB" id="A0A1X0QN62"/>
<feature type="compositionally biased region" description="Low complexity" evidence="1">
    <location>
        <begin position="388"/>
        <end position="415"/>
    </location>
</feature>
<feature type="compositionally biased region" description="Polar residues" evidence="1">
    <location>
        <begin position="186"/>
        <end position="196"/>
    </location>
</feature>
<feature type="compositionally biased region" description="Low complexity" evidence="1">
    <location>
        <begin position="366"/>
        <end position="380"/>
    </location>
</feature>
<sequence length="445" mass="48606">MTENNTNDTQNSDVGIEKIALQIKSLEQRTTSVTLPRNASVLQLKHEIQIAFDVECNRQRLIFQGRVLKDDKYLTDYANLDNGKVIHLVIRPADAPHNPQNDDPNPGTTNTTRSSRLNGRPFPFSNLSSRFPMMEGYAFITLDSAVGEPNDNHSLISSVLNGLTSGTRSRSPSTQTTTPTTDSTSNNQPNRTSGLSAASSLFRSPFAFSFSHRGSSGEQRSPFASSLGFPPSVEVRLARTLVSIRNVRSMLQESNNLTDESSIPSFGTSSTSEQLQEVRNSMRNNGGPPLSQIGMALEELADLIETAAPHMRDTAEQLRAGLSEDNRAISRRVLFISRVIQGMSLINHFMGSILASMEIDSRRTRSTQPRPTTPATPTTRGETAALRTNPPTVSSSSSLPTNSVEPSSSSTSTSNGLKRKCEENEEDDSSKRTKQEKGKGKDKTD</sequence>
<dbReference type="PANTHER" id="PTHR15204">
    <property type="entry name" value="LARGE PROLINE-RICH PROTEIN BAG6"/>
    <property type="match status" value="1"/>
</dbReference>
<dbReference type="PANTHER" id="PTHR15204:SF0">
    <property type="entry name" value="LARGE PROLINE-RICH PROTEIN BAG6"/>
    <property type="match status" value="1"/>
</dbReference>
<dbReference type="SUPFAM" id="SSF54236">
    <property type="entry name" value="Ubiquitin-like"/>
    <property type="match status" value="1"/>
</dbReference>
<dbReference type="Pfam" id="PF00240">
    <property type="entry name" value="ubiquitin"/>
    <property type="match status" value="1"/>
</dbReference>
<dbReference type="OrthoDB" id="419317at2759"/>
<accession>A0A1X0QN62</accession>
<dbReference type="GO" id="GO:0071818">
    <property type="term" value="C:BAT3 complex"/>
    <property type="evidence" value="ECO:0007669"/>
    <property type="project" value="TreeGrafter"/>
</dbReference>
<evidence type="ECO:0000256" key="1">
    <source>
        <dbReference type="SAM" id="MobiDB-lite"/>
    </source>
</evidence>
<gene>
    <name evidence="3" type="ORF">BCV72DRAFT_339595</name>
</gene>
<dbReference type="EMBL" id="KV922170">
    <property type="protein sequence ID" value="ORE01189.1"/>
    <property type="molecule type" value="Genomic_DNA"/>
</dbReference>
<dbReference type="Gene3D" id="3.10.20.90">
    <property type="entry name" value="Phosphatidylinositol 3-kinase Catalytic Subunit, Chain A, domain 1"/>
    <property type="match status" value="1"/>
</dbReference>
<dbReference type="GO" id="GO:0036503">
    <property type="term" value="P:ERAD pathway"/>
    <property type="evidence" value="ECO:0007669"/>
    <property type="project" value="TreeGrafter"/>
</dbReference>
<dbReference type="GO" id="GO:0031593">
    <property type="term" value="F:polyubiquitin modification-dependent protein binding"/>
    <property type="evidence" value="ECO:0007669"/>
    <property type="project" value="TreeGrafter"/>
</dbReference>
<reference evidence="3" key="1">
    <citation type="journal article" date="2016" name="Proc. Natl. Acad. Sci. U.S.A.">
        <title>Lipid metabolic changes in an early divergent fungus govern the establishment of a mutualistic symbiosis with endobacteria.</title>
        <authorList>
            <person name="Lastovetsky O.A."/>
            <person name="Gaspar M.L."/>
            <person name="Mondo S.J."/>
            <person name="LaButti K.M."/>
            <person name="Sandor L."/>
            <person name="Grigoriev I.V."/>
            <person name="Henry S.A."/>
            <person name="Pawlowska T.E."/>
        </authorList>
    </citation>
    <scope>NUCLEOTIDE SEQUENCE [LARGE SCALE GENOMIC DNA]</scope>
    <source>
        <strain evidence="3">ATCC 52814</strain>
    </source>
</reference>
<dbReference type="GO" id="GO:0051787">
    <property type="term" value="F:misfolded protein binding"/>
    <property type="evidence" value="ECO:0007669"/>
    <property type="project" value="TreeGrafter"/>
</dbReference>
<name>A0A1X0QN62_RHIZD</name>
<dbReference type="InterPro" id="IPR000626">
    <property type="entry name" value="Ubiquitin-like_dom"/>
</dbReference>
<dbReference type="VEuPathDB" id="FungiDB:BCV72DRAFT_339595"/>
<feature type="region of interest" description="Disordered" evidence="1">
    <location>
        <begin position="93"/>
        <end position="125"/>
    </location>
</feature>
<feature type="compositionally biased region" description="Low complexity" evidence="1">
    <location>
        <begin position="164"/>
        <end position="185"/>
    </location>
</feature>
<feature type="domain" description="Ubiquitin-like" evidence="2">
    <location>
        <begin position="19"/>
        <end position="95"/>
    </location>
</feature>
<feature type="region of interest" description="Disordered" evidence="1">
    <location>
        <begin position="360"/>
        <end position="445"/>
    </location>
</feature>
<dbReference type="SMART" id="SM00213">
    <property type="entry name" value="UBQ"/>
    <property type="match status" value="1"/>
</dbReference>
<dbReference type="PROSITE" id="PS50053">
    <property type="entry name" value="UBIQUITIN_2"/>
    <property type="match status" value="1"/>
</dbReference>
<dbReference type="Proteomes" id="UP000242414">
    <property type="component" value="Unassembled WGS sequence"/>
</dbReference>
<proteinExistence type="predicted"/>
<evidence type="ECO:0000259" key="2">
    <source>
        <dbReference type="PROSITE" id="PS50053"/>
    </source>
</evidence>
<feature type="compositionally biased region" description="Basic and acidic residues" evidence="1">
    <location>
        <begin position="429"/>
        <end position="445"/>
    </location>
</feature>
<evidence type="ECO:0000313" key="3">
    <source>
        <dbReference type="EMBL" id="ORE01189.1"/>
    </source>
</evidence>
<dbReference type="InterPro" id="IPR029071">
    <property type="entry name" value="Ubiquitin-like_domsf"/>
</dbReference>
<feature type="compositionally biased region" description="Low complexity" evidence="1">
    <location>
        <begin position="98"/>
        <end position="112"/>
    </location>
</feature>
<organism evidence="3">
    <name type="scientific">Rhizopus microsporus var. microsporus</name>
    <dbReference type="NCBI Taxonomy" id="86635"/>
    <lineage>
        <taxon>Eukaryota</taxon>
        <taxon>Fungi</taxon>
        <taxon>Fungi incertae sedis</taxon>
        <taxon>Mucoromycota</taxon>
        <taxon>Mucoromycotina</taxon>
        <taxon>Mucoromycetes</taxon>
        <taxon>Mucorales</taxon>
        <taxon>Mucorineae</taxon>
        <taxon>Rhizopodaceae</taxon>
        <taxon>Rhizopus</taxon>
    </lineage>
</organism>